<comment type="similarity">
    <text evidence="3 11 12">Belongs to the iron-sulfur dependent L-serine dehydratase family.</text>
</comment>
<keyword evidence="15" id="KW-1185">Reference proteome</keyword>
<evidence type="ECO:0000259" key="13">
    <source>
        <dbReference type="PROSITE" id="PS51671"/>
    </source>
</evidence>
<dbReference type="Gene3D" id="3.30.70.260">
    <property type="match status" value="1"/>
</dbReference>
<dbReference type="InterPro" id="IPR004643">
    <property type="entry name" value="Fe-S_L-Ser_bsu"/>
</dbReference>
<dbReference type="UniPathway" id="UPA00138"/>
<evidence type="ECO:0000256" key="3">
    <source>
        <dbReference type="ARBA" id="ARBA00008636"/>
    </source>
</evidence>
<evidence type="ECO:0000256" key="2">
    <source>
        <dbReference type="ARBA" id="ARBA00004742"/>
    </source>
</evidence>
<comment type="cofactor">
    <cofactor evidence="1 12">
        <name>[4Fe-4S] cluster</name>
        <dbReference type="ChEBI" id="CHEBI:49883"/>
    </cofactor>
</comment>
<evidence type="ECO:0000256" key="8">
    <source>
        <dbReference type="ARBA" id="ARBA00023014"/>
    </source>
</evidence>
<evidence type="ECO:0000256" key="9">
    <source>
        <dbReference type="ARBA" id="ARBA00023239"/>
    </source>
</evidence>
<dbReference type="GO" id="GO:0046872">
    <property type="term" value="F:metal ion binding"/>
    <property type="evidence" value="ECO:0007669"/>
    <property type="project" value="UniProtKB-UniRule"/>
</dbReference>
<reference evidence="14 15" key="1">
    <citation type="submission" date="2008-10" db="EMBL/GenBank/DDBJ databases">
        <authorList>
            <person name="Qin X."/>
            <person name="Bachman B."/>
            <person name="Battles P."/>
            <person name="Bell A."/>
            <person name="Bess C."/>
            <person name="Bickham C."/>
            <person name="Chaboub L."/>
            <person name="Chen D."/>
            <person name="Coyle M."/>
            <person name="Deiros D.R."/>
            <person name="Dinh H."/>
            <person name="Forbes L."/>
            <person name="Fowler G."/>
            <person name="Francisco L."/>
            <person name="Fu Q."/>
            <person name="Gubbala S."/>
            <person name="Hale W."/>
            <person name="Han Y."/>
            <person name="Hemphill L."/>
            <person name="Highlander S.K."/>
            <person name="Hirani K."/>
            <person name="Hogues M."/>
            <person name="Jackson L."/>
            <person name="Jakkamsetti A."/>
            <person name="Javaid M."/>
            <person name="Jiang H."/>
            <person name="Korchina V."/>
            <person name="Kovar C."/>
            <person name="Lara F."/>
            <person name="Lee S."/>
            <person name="Mata R."/>
            <person name="Mathew T."/>
            <person name="Moen C."/>
            <person name="Morales K."/>
            <person name="Munidasa M."/>
            <person name="Nazareth L."/>
            <person name="Ngo R."/>
            <person name="Nguyen L."/>
            <person name="Okwuonu G."/>
            <person name="Ongeri F."/>
            <person name="Patil S."/>
            <person name="Petrosino J."/>
            <person name="Pham C."/>
            <person name="Pham P."/>
            <person name="Pu L.-L."/>
            <person name="Puazo M."/>
            <person name="Raj R."/>
            <person name="Reid J."/>
            <person name="Rouhana J."/>
            <person name="Saada N."/>
            <person name="Shang Y."/>
            <person name="Simmons D."/>
            <person name="Thornton R."/>
            <person name="Warren J."/>
            <person name="Weissenberger G."/>
            <person name="Zhang J."/>
            <person name="Zhang L."/>
            <person name="Zhou C."/>
            <person name="Zhu D."/>
            <person name="Muzny D."/>
            <person name="Worley K."/>
            <person name="Gibbs R."/>
        </authorList>
    </citation>
    <scope>NUCLEOTIDE SEQUENCE [LARGE SCALE GENOMIC DNA]</scope>
    <source>
        <strain evidence="14 15">ATCC 51172</strain>
    </source>
</reference>
<sequence length="236" mass="26083">MEVNRVNSPFIILKGDIMAVNSSIFDIMGPIMVGPSSSHTAGACKIGNIARRMVDRNFNEVDFYLHGSFAKTYKGHGTNRALVGGVLGFEPDDDRIINSFDYADKAGIKYEFFETDLGDVHPNTVKIVFKYADRTPLEVQGSSIGGGAIVITKVNGNAIEYYANKPTLFMAYGEQKGVIAHVSGVLFEYGYNIHMMKTIKDGDNVMLVCELDEPLKEGVLEKIREGKEFTFLKYIG</sequence>
<keyword evidence="9 11" id="KW-0456">Lyase</keyword>
<organism evidence="14 15">
    <name type="scientific">Anaerococcus lactolyticus ATCC 51172</name>
    <dbReference type="NCBI Taxonomy" id="525254"/>
    <lineage>
        <taxon>Bacteria</taxon>
        <taxon>Bacillati</taxon>
        <taxon>Bacillota</taxon>
        <taxon>Tissierellia</taxon>
        <taxon>Tissierellales</taxon>
        <taxon>Peptoniphilaceae</taxon>
        <taxon>Anaerococcus</taxon>
    </lineage>
</organism>
<dbReference type="Proteomes" id="UP000005984">
    <property type="component" value="Unassembled WGS sequence"/>
</dbReference>
<dbReference type="EMBL" id="ABYO01000215">
    <property type="protein sequence ID" value="EEI86063.1"/>
    <property type="molecule type" value="Genomic_DNA"/>
</dbReference>
<dbReference type="InterPro" id="IPR051318">
    <property type="entry name" value="Fe-S_L-Ser"/>
</dbReference>
<comment type="pathway">
    <text evidence="2 11">Carbohydrate biosynthesis; gluconeogenesis.</text>
</comment>
<dbReference type="InterPro" id="IPR005131">
    <property type="entry name" value="Ser_deHydtase_bsu"/>
</dbReference>
<evidence type="ECO:0000256" key="1">
    <source>
        <dbReference type="ARBA" id="ARBA00001966"/>
    </source>
</evidence>
<dbReference type="GO" id="GO:0006094">
    <property type="term" value="P:gluconeogenesis"/>
    <property type="evidence" value="ECO:0007669"/>
    <property type="project" value="UniProtKB-UniRule"/>
</dbReference>
<dbReference type="STRING" id="525254.HMPREF0072_1406"/>
<keyword evidence="6 11" id="KW-0479">Metal-binding</keyword>
<keyword evidence="4 11" id="KW-0312">Gluconeogenesis</keyword>
<keyword evidence="8 11" id="KW-0411">Iron-sulfur</keyword>
<evidence type="ECO:0000256" key="4">
    <source>
        <dbReference type="ARBA" id="ARBA00022432"/>
    </source>
</evidence>
<evidence type="ECO:0000256" key="6">
    <source>
        <dbReference type="ARBA" id="ARBA00022723"/>
    </source>
</evidence>
<dbReference type="SUPFAM" id="SSF143548">
    <property type="entry name" value="Serine metabolism enzymes domain"/>
    <property type="match status" value="1"/>
</dbReference>
<protein>
    <recommendedName>
        <fullName evidence="11">L-serine deaminase</fullName>
    </recommendedName>
</protein>
<evidence type="ECO:0000256" key="7">
    <source>
        <dbReference type="ARBA" id="ARBA00023004"/>
    </source>
</evidence>
<dbReference type="GO" id="GO:0003941">
    <property type="term" value="F:L-serine ammonia-lyase activity"/>
    <property type="evidence" value="ECO:0007669"/>
    <property type="project" value="UniProtKB-UniRule"/>
</dbReference>
<evidence type="ECO:0000256" key="11">
    <source>
        <dbReference type="PIRNR" id="PIRNR036692"/>
    </source>
</evidence>
<dbReference type="PROSITE" id="PS51671">
    <property type="entry name" value="ACT"/>
    <property type="match status" value="1"/>
</dbReference>
<dbReference type="PIRSF" id="PIRSF036692">
    <property type="entry name" value="SDH_B"/>
    <property type="match status" value="1"/>
</dbReference>
<dbReference type="GO" id="GO:0051539">
    <property type="term" value="F:4 iron, 4 sulfur cluster binding"/>
    <property type="evidence" value="ECO:0007669"/>
    <property type="project" value="UniProtKB-UniRule"/>
</dbReference>
<dbReference type="InterPro" id="IPR029009">
    <property type="entry name" value="ASB_dom_sf"/>
</dbReference>
<evidence type="ECO:0000256" key="12">
    <source>
        <dbReference type="RuleBase" id="RU366059"/>
    </source>
</evidence>
<dbReference type="Gene3D" id="3.30.1330.90">
    <property type="entry name" value="D-3-phosphoglycerate dehydrogenase, domain 3"/>
    <property type="match status" value="1"/>
</dbReference>
<proteinExistence type="inferred from homology"/>
<accession>C2BGD6</accession>
<dbReference type="NCBIfam" id="TIGR00719">
    <property type="entry name" value="sda_beta"/>
    <property type="match status" value="1"/>
</dbReference>
<keyword evidence="5 11" id="KW-0004">4Fe-4S</keyword>
<comment type="caution">
    <text evidence="14">The sequence shown here is derived from an EMBL/GenBank/DDBJ whole genome shotgun (WGS) entry which is preliminary data.</text>
</comment>
<dbReference type="InterPro" id="IPR045865">
    <property type="entry name" value="ACT-like_dom_sf"/>
</dbReference>
<dbReference type="InterPro" id="IPR002912">
    <property type="entry name" value="ACT_dom"/>
</dbReference>
<gene>
    <name evidence="14" type="primary">sdaAB</name>
    <name evidence="14" type="ORF">HMPREF0072_1406</name>
</gene>
<dbReference type="HOGENOM" id="CLU_086592_0_0_9"/>
<evidence type="ECO:0000313" key="14">
    <source>
        <dbReference type="EMBL" id="EEI86063.1"/>
    </source>
</evidence>
<dbReference type="eggNOG" id="COG1760">
    <property type="taxonomic scope" value="Bacteria"/>
</dbReference>
<dbReference type="Pfam" id="PF03315">
    <property type="entry name" value="SDH_beta"/>
    <property type="match status" value="1"/>
</dbReference>
<evidence type="ECO:0000256" key="10">
    <source>
        <dbReference type="ARBA" id="ARBA00049406"/>
    </source>
</evidence>
<keyword evidence="7 11" id="KW-0408">Iron</keyword>
<dbReference type="SUPFAM" id="SSF55021">
    <property type="entry name" value="ACT-like"/>
    <property type="match status" value="1"/>
</dbReference>
<dbReference type="PANTHER" id="PTHR30182:SF12">
    <property type="entry name" value="L-SERINE DEHYDRATASE, BETA CHAIN-RELATED"/>
    <property type="match status" value="1"/>
</dbReference>
<dbReference type="AlphaFoldDB" id="C2BGD6"/>
<comment type="catalytic activity">
    <reaction evidence="10 11 12">
        <text>L-serine = pyruvate + NH4(+)</text>
        <dbReference type="Rhea" id="RHEA:19169"/>
        <dbReference type="ChEBI" id="CHEBI:15361"/>
        <dbReference type="ChEBI" id="CHEBI:28938"/>
        <dbReference type="ChEBI" id="CHEBI:33384"/>
        <dbReference type="EC" id="4.3.1.17"/>
    </reaction>
</comment>
<dbReference type="PANTHER" id="PTHR30182">
    <property type="entry name" value="L-SERINE DEHYDRATASE"/>
    <property type="match status" value="1"/>
</dbReference>
<feature type="domain" description="ACT" evidence="13">
    <location>
        <begin position="167"/>
        <end position="236"/>
    </location>
</feature>
<evidence type="ECO:0000313" key="15">
    <source>
        <dbReference type="Proteomes" id="UP000005984"/>
    </source>
</evidence>
<evidence type="ECO:0000256" key="5">
    <source>
        <dbReference type="ARBA" id="ARBA00022485"/>
    </source>
</evidence>
<name>C2BGD6_9FIRM</name>